<dbReference type="Pfam" id="PF00497">
    <property type="entry name" value="SBP_bac_3"/>
    <property type="match status" value="1"/>
</dbReference>
<evidence type="ECO:0000256" key="1">
    <source>
        <dbReference type="ARBA" id="ARBA00022729"/>
    </source>
</evidence>
<keyword evidence="6" id="KW-1185">Reference proteome</keyword>
<feature type="domain" description="Ionotropic glutamate receptor C-terminal" evidence="4">
    <location>
        <begin position="54"/>
        <end position="282"/>
    </location>
</feature>
<gene>
    <name evidence="5" type="ORF">GCM10022247_41960</name>
</gene>
<dbReference type="Proteomes" id="UP001501747">
    <property type="component" value="Unassembled WGS sequence"/>
</dbReference>
<dbReference type="SUPFAM" id="SSF53850">
    <property type="entry name" value="Periplasmic binding protein-like II"/>
    <property type="match status" value="1"/>
</dbReference>
<organism evidence="5 6">
    <name type="scientific">Allokutzneria multivorans</name>
    <dbReference type="NCBI Taxonomy" id="1142134"/>
    <lineage>
        <taxon>Bacteria</taxon>
        <taxon>Bacillati</taxon>
        <taxon>Actinomycetota</taxon>
        <taxon>Actinomycetes</taxon>
        <taxon>Pseudonocardiales</taxon>
        <taxon>Pseudonocardiaceae</taxon>
        <taxon>Allokutzneria</taxon>
    </lineage>
</organism>
<accession>A0ABP7SPT6</accession>
<dbReference type="PANTHER" id="PTHR35936:SF19">
    <property type="entry name" value="AMINO-ACID-BINDING PROTEIN YXEM-RELATED"/>
    <property type="match status" value="1"/>
</dbReference>
<feature type="chain" id="PRO_5046420783" evidence="2">
    <location>
        <begin position="20"/>
        <end position="290"/>
    </location>
</feature>
<dbReference type="PROSITE" id="PS51257">
    <property type="entry name" value="PROKAR_LIPOPROTEIN"/>
    <property type="match status" value="1"/>
</dbReference>
<dbReference type="InterPro" id="IPR001638">
    <property type="entry name" value="Solute-binding_3/MltF_N"/>
</dbReference>
<name>A0ABP7SPT6_9PSEU</name>
<dbReference type="SMART" id="SM00079">
    <property type="entry name" value="PBPe"/>
    <property type="match status" value="1"/>
</dbReference>
<dbReference type="EMBL" id="BAABAL010000016">
    <property type="protein sequence ID" value="GAA4014686.1"/>
    <property type="molecule type" value="Genomic_DNA"/>
</dbReference>
<protein>
    <submittedName>
        <fullName evidence="5">ABC transporter substrate-binding protein</fullName>
    </submittedName>
</protein>
<sequence>MRGMRAVTALFAVVLVVVAGCAPVEEQGPAAEGPATAGAGDCAKAALKTRTPGKFTFGTDQPVYEPWFSGDDPSNGKGFESAVAYAVAGKLGYAKAEVDWVRVPFNAAIQPGPKSFDANLNEFSITDDRRKAVDFSTPYYDVTQAVVAFKSSPAAKATTVAALKEFKLGAQVGTTSYDAAAKQVQPTQQVAVYNNNDDAKQALRNNQVQAIVVDLATAFYITSAELTDAVIVGQLPASGGKAEQFGIVLDKGSSLTRCVSAAVDALRADGTLAQAEKQWLAEAGKAPKLT</sequence>
<dbReference type="Gene3D" id="3.40.190.10">
    <property type="entry name" value="Periplasmic binding protein-like II"/>
    <property type="match status" value="2"/>
</dbReference>
<dbReference type="SMART" id="SM00062">
    <property type="entry name" value="PBPb"/>
    <property type="match status" value="1"/>
</dbReference>
<proteinExistence type="predicted"/>
<evidence type="ECO:0000313" key="6">
    <source>
        <dbReference type="Proteomes" id="UP001501747"/>
    </source>
</evidence>
<evidence type="ECO:0000256" key="2">
    <source>
        <dbReference type="SAM" id="SignalP"/>
    </source>
</evidence>
<evidence type="ECO:0000313" key="5">
    <source>
        <dbReference type="EMBL" id="GAA4014686.1"/>
    </source>
</evidence>
<reference evidence="6" key="1">
    <citation type="journal article" date="2019" name="Int. J. Syst. Evol. Microbiol.">
        <title>The Global Catalogue of Microorganisms (GCM) 10K type strain sequencing project: providing services to taxonomists for standard genome sequencing and annotation.</title>
        <authorList>
            <consortium name="The Broad Institute Genomics Platform"/>
            <consortium name="The Broad Institute Genome Sequencing Center for Infectious Disease"/>
            <person name="Wu L."/>
            <person name="Ma J."/>
        </authorList>
    </citation>
    <scope>NUCLEOTIDE SEQUENCE [LARGE SCALE GENOMIC DNA]</scope>
    <source>
        <strain evidence="6">JCM 17342</strain>
    </source>
</reference>
<feature type="signal peptide" evidence="2">
    <location>
        <begin position="1"/>
        <end position="19"/>
    </location>
</feature>
<dbReference type="InterPro" id="IPR001320">
    <property type="entry name" value="Iontro_rcpt_C"/>
</dbReference>
<feature type="domain" description="Solute-binding protein family 3/N-terminal" evidence="3">
    <location>
        <begin position="54"/>
        <end position="283"/>
    </location>
</feature>
<comment type="caution">
    <text evidence="5">The sequence shown here is derived from an EMBL/GenBank/DDBJ whole genome shotgun (WGS) entry which is preliminary data.</text>
</comment>
<keyword evidence="1 2" id="KW-0732">Signal</keyword>
<evidence type="ECO:0000259" key="3">
    <source>
        <dbReference type="SMART" id="SM00062"/>
    </source>
</evidence>
<evidence type="ECO:0000259" key="4">
    <source>
        <dbReference type="SMART" id="SM00079"/>
    </source>
</evidence>
<dbReference type="PANTHER" id="PTHR35936">
    <property type="entry name" value="MEMBRANE-BOUND LYTIC MUREIN TRANSGLYCOSYLASE F"/>
    <property type="match status" value="1"/>
</dbReference>
<dbReference type="CDD" id="cd13530">
    <property type="entry name" value="PBP2_peptides_like"/>
    <property type="match status" value="1"/>
</dbReference>